<evidence type="ECO:0000313" key="1">
    <source>
        <dbReference type="Proteomes" id="UP000008143"/>
    </source>
</evidence>
<dbReference type="OMA" id="NRRWNSR"/>
<sequence length="333" mass="37273">MAESKLKAQQVGHWEERRGLGRGEWHKTAHSAVLSMIPQATPYVVMQQESDPDTDLYNHFLLRTSTCWNSVARSEAALRAILRGSASKRTPPQKAHGPSSSLSQTFAFNAVKDSDDVSNESLREAMARKFMFTSSTQSAYEEVPWDSKLPAKLSPPESAVKMKSRSASASFTPMKSEFHPEPWQVNGRLWDRFQTRRTYTGTRPNTFMSRFPRMDQIPNYTGCTGSRNSEDIDNPSAEYTPFTKVRTQQPHYYKSAYSPNIPGYTGRVHWMAIHPANSNLRSPPSSANTQMIGSPLSSEAAASARHQAPLSNMVTTVAPYNPFNKSNKVEVFT</sequence>
<dbReference type="GeneID" id="100491044"/>
<keyword evidence="1" id="KW-1185">Reference proteome</keyword>
<dbReference type="AlphaFoldDB" id="A0A8J0QM75"/>
<reference evidence="2" key="1">
    <citation type="submission" date="2025-08" db="UniProtKB">
        <authorList>
            <consortium name="RefSeq"/>
        </authorList>
    </citation>
    <scope>IDENTIFICATION</scope>
    <source>
        <strain evidence="2">Nigerian</strain>
        <tissue evidence="2">Liver and blood</tissue>
    </source>
</reference>
<dbReference type="PANTHER" id="PTHR34759">
    <property type="entry name" value="SPERMATOGENESIS-ASSOCIATED PROTEIN 48"/>
    <property type="match status" value="1"/>
</dbReference>
<dbReference type="Proteomes" id="UP000008143">
    <property type="component" value="Chromosome 6"/>
</dbReference>
<organism evidence="1 2">
    <name type="scientific">Xenopus tropicalis</name>
    <name type="common">Western clawed frog</name>
    <name type="synonym">Silurana tropicalis</name>
    <dbReference type="NCBI Taxonomy" id="8364"/>
    <lineage>
        <taxon>Eukaryota</taxon>
        <taxon>Metazoa</taxon>
        <taxon>Chordata</taxon>
        <taxon>Craniata</taxon>
        <taxon>Vertebrata</taxon>
        <taxon>Euteleostomi</taxon>
        <taxon>Amphibia</taxon>
        <taxon>Batrachia</taxon>
        <taxon>Anura</taxon>
        <taxon>Pipoidea</taxon>
        <taxon>Pipidae</taxon>
        <taxon>Xenopodinae</taxon>
        <taxon>Xenopus</taxon>
        <taxon>Silurana</taxon>
    </lineage>
</organism>
<name>A0A8J0QM75_XENTR</name>
<dbReference type="Xenbase" id="XB-GENE-6461106">
    <property type="gene designation" value="spmip7"/>
</dbReference>
<dbReference type="RefSeq" id="XP_002933454.1">
    <property type="nucleotide sequence ID" value="XM_002933408.5"/>
</dbReference>
<dbReference type="AGR" id="Xenbase:XB-GENE-6461106"/>
<dbReference type="OrthoDB" id="5983862at2759"/>
<dbReference type="CTD" id="100130988"/>
<evidence type="ECO:0000313" key="3">
    <source>
        <dbReference type="Xenbase" id="XB-GENE-6461106"/>
    </source>
</evidence>
<evidence type="ECO:0000313" key="2">
    <source>
        <dbReference type="RefSeq" id="XP_002933454.1"/>
    </source>
</evidence>
<dbReference type="Pfam" id="PF15073">
    <property type="entry name" value="SPATA48"/>
    <property type="match status" value="1"/>
</dbReference>
<gene>
    <name evidence="3" type="primary">spmip7</name>
    <name evidence="2" type="synonym">spata48</name>
</gene>
<accession>A0A8J0QM75</accession>
<dbReference type="KEGG" id="xtr:100491044"/>
<dbReference type="PANTHER" id="PTHR34759:SF1">
    <property type="entry name" value="SPERMATOGENESIS-ASSOCIATED PROTEIN 48"/>
    <property type="match status" value="1"/>
</dbReference>
<dbReference type="InterPro" id="IPR027867">
    <property type="entry name" value="SPATA48"/>
</dbReference>
<protein>
    <submittedName>
        <fullName evidence="2">Spermatogenesis-associated protein 48 isoform X1</fullName>
    </submittedName>
</protein>
<proteinExistence type="predicted"/>
<dbReference type="GO" id="GO:0007283">
    <property type="term" value="P:spermatogenesis"/>
    <property type="evidence" value="ECO:0000318"/>
    <property type="project" value="GO_Central"/>
</dbReference>